<feature type="region of interest" description="Disordered" evidence="2">
    <location>
        <begin position="1"/>
        <end position="29"/>
    </location>
</feature>
<protein>
    <submittedName>
        <fullName evidence="3">Maternal effect embryo arrest 22</fullName>
    </submittedName>
</protein>
<keyword evidence="1" id="KW-0175">Coiled coil</keyword>
<feature type="coiled-coil region" evidence="1">
    <location>
        <begin position="47"/>
        <end position="149"/>
    </location>
</feature>
<dbReference type="OMA" id="RYWETLI"/>
<evidence type="ECO:0000256" key="2">
    <source>
        <dbReference type="SAM" id="MobiDB-lite"/>
    </source>
</evidence>
<dbReference type="ExpressionAtlas" id="A0A1D6NAM6">
    <property type="expression patterns" value="baseline and differential"/>
</dbReference>
<feature type="non-terminal residue" evidence="3">
    <location>
        <position position="152"/>
    </location>
</feature>
<dbReference type="EMBL" id="CM007649">
    <property type="protein sequence ID" value="ONM37584.1"/>
    <property type="molecule type" value="Genomic_DNA"/>
</dbReference>
<name>A0A1D6NAM6_MAIZE</name>
<proteinExistence type="predicted"/>
<dbReference type="PANTHER" id="PTHR35480:SF1">
    <property type="entry name" value="MATERNAL EFFECT EMBRYO ARREST 22"/>
    <property type="match status" value="1"/>
</dbReference>
<evidence type="ECO:0000313" key="3">
    <source>
        <dbReference type="EMBL" id="ONM37584.1"/>
    </source>
</evidence>
<dbReference type="PANTHER" id="PTHR35480">
    <property type="entry name" value="MATERNAL EFFECT EMBRYO ARREST 22"/>
    <property type="match status" value="1"/>
</dbReference>
<organism evidence="3">
    <name type="scientific">Zea mays</name>
    <name type="common">Maize</name>
    <dbReference type="NCBI Taxonomy" id="4577"/>
    <lineage>
        <taxon>Eukaryota</taxon>
        <taxon>Viridiplantae</taxon>
        <taxon>Streptophyta</taxon>
        <taxon>Embryophyta</taxon>
        <taxon>Tracheophyta</taxon>
        <taxon>Spermatophyta</taxon>
        <taxon>Magnoliopsida</taxon>
        <taxon>Liliopsida</taxon>
        <taxon>Poales</taxon>
        <taxon>Poaceae</taxon>
        <taxon>PACMAD clade</taxon>
        <taxon>Panicoideae</taxon>
        <taxon>Andropogonodae</taxon>
        <taxon>Andropogoneae</taxon>
        <taxon>Tripsacinae</taxon>
        <taxon>Zea</taxon>
    </lineage>
</organism>
<dbReference type="AlphaFoldDB" id="A0A1D6NAM6"/>
<accession>A0A1D6NAM6</accession>
<sequence length="152" mass="16922">MAAEPREPTSSLDAQLAASSSSAAGVGGPNPCCATQWKNCQKLVRSRTALREAVKLLQAENEKLRKENSELSKVCKEEHLRGDSAEAARATESDARDLLEKEIIELKTQNMSLKQTQNTCKNNDELLRISELEEENRKLIQILGEERKKITS</sequence>
<evidence type="ECO:0000256" key="1">
    <source>
        <dbReference type="SAM" id="Coils"/>
    </source>
</evidence>
<gene>
    <name evidence="3" type="ORF">ZEAMMB73_Zm00001d043330</name>
</gene>
<feature type="compositionally biased region" description="Low complexity" evidence="2">
    <location>
        <begin position="10"/>
        <end position="24"/>
    </location>
</feature>
<reference evidence="3" key="1">
    <citation type="submission" date="2015-12" db="EMBL/GenBank/DDBJ databases">
        <title>Update maize B73 reference genome by single molecule sequencing technologies.</title>
        <authorList>
            <consortium name="Maize Genome Sequencing Project"/>
            <person name="Ware D."/>
        </authorList>
    </citation>
    <scope>NUCLEOTIDE SEQUENCE [LARGE SCALE GENOMIC DNA]</scope>
    <source>
        <tissue evidence="3">Seedling</tissue>
    </source>
</reference>